<dbReference type="Proteomes" id="UP001266357">
    <property type="component" value="Unassembled WGS sequence"/>
</dbReference>
<organism evidence="3 4">
    <name type="scientific">Thalassotalea castellviae</name>
    <dbReference type="NCBI Taxonomy" id="3075612"/>
    <lineage>
        <taxon>Bacteria</taxon>
        <taxon>Pseudomonadati</taxon>
        <taxon>Pseudomonadota</taxon>
        <taxon>Gammaproteobacteria</taxon>
        <taxon>Alteromonadales</taxon>
        <taxon>Colwelliaceae</taxon>
        <taxon>Thalassotalea</taxon>
    </lineage>
</organism>
<name>A0ABU3A273_9GAMM</name>
<dbReference type="Pfam" id="PF19313">
    <property type="entry name" value="DUF5916"/>
    <property type="match status" value="1"/>
</dbReference>
<dbReference type="Pfam" id="PF06452">
    <property type="entry name" value="CBM9_1"/>
    <property type="match status" value="1"/>
</dbReference>
<dbReference type="RefSeq" id="WP_311578435.1">
    <property type="nucleotide sequence ID" value="NZ_JAVRIF010000002.1"/>
</dbReference>
<dbReference type="InterPro" id="IPR045670">
    <property type="entry name" value="DUF5916"/>
</dbReference>
<dbReference type="CDD" id="cd09618">
    <property type="entry name" value="CBM9_like_2"/>
    <property type="match status" value="1"/>
</dbReference>
<dbReference type="Gene3D" id="2.60.40.1190">
    <property type="match status" value="1"/>
</dbReference>
<dbReference type="InterPro" id="IPR010502">
    <property type="entry name" value="Carb-bd_dom_fam9"/>
</dbReference>
<keyword evidence="4" id="KW-1185">Reference proteome</keyword>
<sequence>MMLFNTHYAFSQQIQCNSQVLAEINQSITVDGVLDEPSWKQATKMLLAYENNPGEGTPAPVKTEVYFYQDGTYLNVAFKAYDPNPELIRASLRDRDALWADDNVGIIIDTFNDERGAYEFFVNPLGAQADMKMDDTDGWNEDDSWDAIWDSAGKITDFGYVVEMSIPFSSLRFAETQEEKVWNVAGWRNYPRDVRIQMATYKRDRNIKCNLCQFQQLVGLQNIKAGNNFQLTPTLTLSKQDEKPEVPGDWQSGSVDVEPGLDIRWGITQDIVLNATINPDFSQVEADAGQLDVNNTYSLFFPEKRPFFLDGASYFDTANFNFVHTRNIAEPDVGAKVTGKTNDHSYGVMLANDNNTSFLMPGNQGSDIATLDEKSEVAIARYKMDVGERNNIGVLMTHRQASHYNNTLLSVDGSYWISQRDNISYQVARSETDNPELVVEEFDVNKEQSDQALSINYSHSTRDYNLRANYSNIGEDFRADLGFESRSNIERVVLGGNRYYYGDEEDMFTRWGYFGDWDKTYDQDGNMLEEEYEIHGNLQGKKQFYSNFGIVHRKRLYDGEMFDETQFMQFARFRPRRNIELGTFYRFGKQIDFANTRLGDVIDVDPYIEWDVNEHVKIDLNYSYSQLDVNDDRIYTAHQSDLRIGYQFDMRSILKFVVQYTDIERNPDLYIYDDIEDRPDRNSRYFSSQLVYSYKINPQTLFFIGYSDGGYQDDNLDSLERDQRTIFTKFSYAWQL</sequence>
<evidence type="ECO:0000313" key="3">
    <source>
        <dbReference type="EMBL" id="MDT0603046.1"/>
    </source>
</evidence>
<feature type="domain" description="Carbohydrate-binding" evidence="1">
    <location>
        <begin position="30"/>
        <end position="174"/>
    </location>
</feature>
<proteinExistence type="predicted"/>
<dbReference type="EMBL" id="JAVRIF010000002">
    <property type="protein sequence ID" value="MDT0603046.1"/>
    <property type="molecule type" value="Genomic_DNA"/>
</dbReference>
<gene>
    <name evidence="3" type="ORF">RM573_05520</name>
</gene>
<protein>
    <submittedName>
        <fullName evidence="3">DUF5916 domain-containing protein</fullName>
    </submittedName>
</protein>
<dbReference type="SUPFAM" id="SSF49344">
    <property type="entry name" value="CBD9-like"/>
    <property type="match status" value="1"/>
</dbReference>
<evidence type="ECO:0000313" key="4">
    <source>
        <dbReference type="Proteomes" id="UP001266357"/>
    </source>
</evidence>
<evidence type="ECO:0000259" key="1">
    <source>
        <dbReference type="Pfam" id="PF06452"/>
    </source>
</evidence>
<accession>A0ABU3A273</accession>
<evidence type="ECO:0000259" key="2">
    <source>
        <dbReference type="Pfam" id="PF19313"/>
    </source>
</evidence>
<reference evidence="3 4" key="1">
    <citation type="submission" date="2023-09" db="EMBL/GenBank/DDBJ databases">
        <authorList>
            <person name="Rey-Velasco X."/>
        </authorList>
    </citation>
    <scope>NUCLEOTIDE SEQUENCE [LARGE SCALE GENOMIC DNA]</scope>
    <source>
        <strain evidence="3 4">W431</strain>
    </source>
</reference>
<comment type="caution">
    <text evidence="3">The sequence shown here is derived from an EMBL/GenBank/DDBJ whole genome shotgun (WGS) entry which is preliminary data.</text>
</comment>
<feature type="domain" description="DUF5916" evidence="2">
    <location>
        <begin position="253"/>
        <end position="322"/>
    </location>
</feature>